<dbReference type="InterPro" id="IPR050887">
    <property type="entry name" value="Beta-mannosidase_GH2"/>
</dbReference>
<comment type="similarity">
    <text evidence="10">Belongs to the glycosyl hydrolase 2 family. Beta-mannosidase B subfamily.</text>
</comment>
<dbReference type="EC" id="3.2.1.25" evidence="5"/>
<evidence type="ECO:0000256" key="1">
    <source>
        <dbReference type="ARBA" id="ARBA00000829"/>
    </source>
</evidence>
<evidence type="ECO:0000259" key="15">
    <source>
        <dbReference type="Pfam" id="PF17786"/>
    </source>
</evidence>
<dbReference type="GO" id="GO:0005576">
    <property type="term" value="C:extracellular region"/>
    <property type="evidence" value="ECO:0007669"/>
    <property type="project" value="UniProtKB-SubCell"/>
</dbReference>
<comment type="pathway">
    <text evidence="3">Glycan metabolism; N-glycan degradation.</text>
</comment>
<dbReference type="GO" id="GO:0004567">
    <property type="term" value="F:beta-mannosidase activity"/>
    <property type="evidence" value="ECO:0007669"/>
    <property type="project" value="UniProtKB-EC"/>
</dbReference>
<dbReference type="SUPFAM" id="SSF49303">
    <property type="entry name" value="beta-Galactosidase/glucuronidase domain"/>
    <property type="match status" value="2"/>
</dbReference>
<evidence type="ECO:0000259" key="14">
    <source>
        <dbReference type="Pfam" id="PF17753"/>
    </source>
</evidence>
<comment type="subcellular location">
    <subcellularLocation>
        <location evidence="2">Secreted</location>
    </subcellularLocation>
</comment>
<evidence type="ECO:0000259" key="16">
    <source>
        <dbReference type="Pfam" id="PF22666"/>
    </source>
</evidence>
<comment type="subunit">
    <text evidence="4">Homodimer.</text>
</comment>
<keyword evidence="6" id="KW-0964">Secreted</keyword>
<proteinExistence type="inferred from homology"/>
<dbReference type="GO" id="GO:0006516">
    <property type="term" value="P:glycoprotein catabolic process"/>
    <property type="evidence" value="ECO:0007669"/>
    <property type="project" value="TreeGrafter"/>
</dbReference>
<keyword evidence="7" id="KW-0378">Hydrolase</keyword>
<evidence type="ECO:0000256" key="8">
    <source>
        <dbReference type="ARBA" id="ARBA00023180"/>
    </source>
</evidence>
<dbReference type="InterPro" id="IPR041447">
    <property type="entry name" value="Mannosidase_ig"/>
</dbReference>
<evidence type="ECO:0000313" key="17">
    <source>
        <dbReference type="EMBL" id="SEJ87089.1"/>
    </source>
</evidence>
<dbReference type="PANTHER" id="PTHR43730:SF1">
    <property type="entry name" value="BETA-MANNOSIDASE"/>
    <property type="match status" value="1"/>
</dbReference>
<evidence type="ECO:0000259" key="13">
    <source>
        <dbReference type="Pfam" id="PF00703"/>
    </source>
</evidence>
<dbReference type="Gene3D" id="3.20.20.80">
    <property type="entry name" value="Glycosidases"/>
    <property type="match status" value="1"/>
</dbReference>
<dbReference type="Gene3D" id="2.60.120.260">
    <property type="entry name" value="Galactose-binding domain-like"/>
    <property type="match status" value="1"/>
</dbReference>
<feature type="domain" description="Mannosidase Ig/CBM-like" evidence="15">
    <location>
        <begin position="674"/>
        <end position="754"/>
    </location>
</feature>
<evidence type="ECO:0000256" key="3">
    <source>
        <dbReference type="ARBA" id="ARBA00004740"/>
    </source>
</evidence>
<dbReference type="SUPFAM" id="SSF49785">
    <property type="entry name" value="Galactose-binding domain-like"/>
    <property type="match status" value="1"/>
</dbReference>
<evidence type="ECO:0000256" key="4">
    <source>
        <dbReference type="ARBA" id="ARBA00011738"/>
    </source>
</evidence>
<protein>
    <recommendedName>
        <fullName evidence="11">Beta-mannosidase B</fullName>
        <ecNumber evidence="5">3.2.1.25</ecNumber>
    </recommendedName>
    <alternativeName>
        <fullName evidence="12">Mannanase B</fullName>
    </alternativeName>
</protein>
<evidence type="ECO:0000256" key="7">
    <source>
        <dbReference type="ARBA" id="ARBA00022801"/>
    </source>
</evidence>
<dbReference type="FunFam" id="3.20.20.80:FF:000050">
    <property type="entry name" value="Beta-mannosidase B"/>
    <property type="match status" value="1"/>
</dbReference>
<dbReference type="Pfam" id="PF22666">
    <property type="entry name" value="Glyco_hydro_2_N2"/>
    <property type="match status" value="1"/>
</dbReference>
<dbReference type="GO" id="GO:0005975">
    <property type="term" value="P:carbohydrate metabolic process"/>
    <property type="evidence" value="ECO:0007669"/>
    <property type="project" value="InterPro"/>
</dbReference>
<evidence type="ECO:0000256" key="12">
    <source>
        <dbReference type="ARBA" id="ARBA00041614"/>
    </source>
</evidence>
<dbReference type="Proteomes" id="UP000199223">
    <property type="component" value="Unassembled WGS sequence"/>
</dbReference>
<reference evidence="18" key="1">
    <citation type="submission" date="2016-10" db="EMBL/GenBank/DDBJ databases">
        <authorList>
            <person name="Varghese N."/>
            <person name="Submissions S."/>
        </authorList>
    </citation>
    <scope>NUCLEOTIDE SEQUENCE [LARGE SCALE GENOMIC DNA]</scope>
    <source>
        <strain evidence="18">CGMCC 1.10218</strain>
    </source>
</reference>
<dbReference type="InterPro" id="IPR036156">
    <property type="entry name" value="Beta-gal/glucu_dom_sf"/>
</dbReference>
<dbReference type="RefSeq" id="WP_092265664.1">
    <property type="nucleotide sequence ID" value="NZ_FNZA01000026.1"/>
</dbReference>
<dbReference type="InterPro" id="IPR041625">
    <property type="entry name" value="Beta-mannosidase_Ig"/>
</dbReference>
<accession>A0A1H7CBI6</accession>
<dbReference type="InterPro" id="IPR008979">
    <property type="entry name" value="Galactose-bd-like_sf"/>
</dbReference>
<name>A0A1H7CBI6_9DEIO</name>
<dbReference type="EMBL" id="FNZA01000026">
    <property type="protein sequence ID" value="SEJ87089.1"/>
    <property type="molecule type" value="Genomic_DNA"/>
</dbReference>
<feature type="domain" description="Beta-mannosidase Ig-fold" evidence="14">
    <location>
        <begin position="766"/>
        <end position="819"/>
    </location>
</feature>
<dbReference type="Pfam" id="PF17786">
    <property type="entry name" value="Mannosidase_ig"/>
    <property type="match status" value="1"/>
</dbReference>
<feature type="domain" description="Glycoside hydrolase family 2 immunoglobulin-like beta-sandwich" evidence="13">
    <location>
        <begin position="205"/>
        <end position="305"/>
    </location>
</feature>
<dbReference type="InterPro" id="IPR017853">
    <property type="entry name" value="GH"/>
</dbReference>
<evidence type="ECO:0000256" key="11">
    <source>
        <dbReference type="ARBA" id="ARBA00041069"/>
    </source>
</evidence>
<evidence type="ECO:0000256" key="9">
    <source>
        <dbReference type="ARBA" id="ARBA00023295"/>
    </source>
</evidence>
<dbReference type="STRING" id="856736.SAMN04488058_12611"/>
<comment type="catalytic activity">
    <reaction evidence="1">
        <text>Hydrolysis of terminal, non-reducing beta-D-mannose residues in beta-D-mannosides.</text>
        <dbReference type="EC" id="3.2.1.25"/>
    </reaction>
</comment>
<dbReference type="Gene3D" id="2.60.40.10">
    <property type="entry name" value="Immunoglobulins"/>
    <property type="match status" value="1"/>
</dbReference>
<sequence length="840" mass="94184">MTDSVTRTSTPLTAWTFCEWPQDTPLKALLMDAGLSAQGWRTATVPGTVQQELLALGELPDPFYGLNEHEVQWVSDRTWVYRAAFDLPASSEEQTDLCLEGLDTLCTVYLNGEVLLESDNMFVPHRVSLRGRARPGHNELLLVFHPVLPHIHRLRDQHGPRTAWNGDPARVYLRKAPYHFGWDWGPTLLAVGPWKPVTIERYRARLADVYPEVTVEGERATLRLSVELAGNVADTALAVTLRDPDGQAAVQASGRLDEVNRVYEVPAPRLWWPRGQGEQALYTLEVELRQGEQVLDRHSKRLGLRRVELSQQPVEGEPGSSFTFAVNGRELFMGGTNWIPDDLLLPRMTPERYRDRVQQMVEGQHLMVRIWGGGVYEDDLFYDLCDEAGLLVWQDFMFACGLYPDYPEYLESVRQEAQAAVRRLRHHPCLALWCGGNENYAVAQAVKVPEPAALSATGGNASASGEVFVGPAIHAGVLPEVVAALDPRTPYWTDSPFGGEFTRDPHVGDRHTWDVYHGMVPIEDYRLVEGRFVSEFGMQSAPSLAAVEAVTPPEERRPYSRVMEHHQKARGGTRRLASYLSDHFDPSPDLEQFIYDTQLLQADAMKYAYQAFRSRWGRPGARAVSGALAWQLNDVWPVSSWAVIDSLGVPKPAYHAIARELLPVTVVLDRRAGELTAWLTSDRADDTPLALHWEAFDFAGERLAEQRWEAVALANAVTPLTLPEMPVLENAVLFLRALRDGQEVSRSADWPRPYRFHALPDTPPRAQFDGITLHLEAERPLRHVWIASGAARPSDNALDLRPGESVNVTFHRPLTQPLRVQALGVPAFTVPVQSTFQETP</sequence>
<evidence type="ECO:0000256" key="10">
    <source>
        <dbReference type="ARBA" id="ARBA00038429"/>
    </source>
</evidence>
<dbReference type="AlphaFoldDB" id="A0A1H7CBI6"/>
<dbReference type="PANTHER" id="PTHR43730">
    <property type="entry name" value="BETA-MANNOSIDASE"/>
    <property type="match status" value="1"/>
</dbReference>
<dbReference type="OrthoDB" id="9801077at2"/>
<evidence type="ECO:0000256" key="2">
    <source>
        <dbReference type="ARBA" id="ARBA00004613"/>
    </source>
</evidence>
<dbReference type="InterPro" id="IPR006102">
    <property type="entry name" value="Ig-like_GH2"/>
</dbReference>
<organism evidence="17 18">
    <name type="scientific">Deinococcus reticulitermitis</name>
    <dbReference type="NCBI Taxonomy" id="856736"/>
    <lineage>
        <taxon>Bacteria</taxon>
        <taxon>Thermotogati</taxon>
        <taxon>Deinococcota</taxon>
        <taxon>Deinococci</taxon>
        <taxon>Deinococcales</taxon>
        <taxon>Deinococcaceae</taxon>
        <taxon>Deinococcus</taxon>
    </lineage>
</organism>
<dbReference type="InterPro" id="IPR013783">
    <property type="entry name" value="Ig-like_fold"/>
</dbReference>
<keyword evidence="9" id="KW-0326">Glycosidase</keyword>
<evidence type="ECO:0000256" key="5">
    <source>
        <dbReference type="ARBA" id="ARBA00012754"/>
    </source>
</evidence>
<gene>
    <name evidence="17" type="ORF">SAMN04488058_12611</name>
</gene>
<keyword evidence="18" id="KW-1185">Reference proteome</keyword>
<feature type="domain" description="Beta-mannosidase-like galactose-binding" evidence="16">
    <location>
        <begin position="39"/>
        <end position="195"/>
    </location>
</feature>
<keyword evidence="8" id="KW-0325">Glycoprotein</keyword>
<dbReference type="Pfam" id="PF17753">
    <property type="entry name" value="Ig_mannosidase"/>
    <property type="match status" value="1"/>
</dbReference>
<dbReference type="InterPro" id="IPR054593">
    <property type="entry name" value="Beta-mannosidase-like_N2"/>
</dbReference>
<dbReference type="SUPFAM" id="SSF51445">
    <property type="entry name" value="(Trans)glycosidases"/>
    <property type="match status" value="1"/>
</dbReference>
<evidence type="ECO:0000313" key="18">
    <source>
        <dbReference type="Proteomes" id="UP000199223"/>
    </source>
</evidence>
<dbReference type="Pfam" id="PF00703">
    <property type="entry name" value="Glyco_hydro_2"/>
    <property type="match status" value="1"/>
</dbReference>
<evidence type="ECO:0000256" key="6">
    <source>
        <dbReference type="ARBA" id="ARBA00022525"/>
    </source>
</evidence>